<comment type="subcellular location">
    <subcellularLocation>
        <location evidence="1 19">Cell inner membrane</location>
    </subcellularLocation>
</comment>
<evidence type="ECO:0000313" key="23">
    <source>
        <dbReference type="EMBL" id="MEW9921310.1"/>
    </source>
</evidence>
<proteinExistence type="inferred from homology"/>
<evidence type="ECO:0000256" key="5">
    <source>
        <dbReference type="ARBA" id="ARBA00022475"/>
    </source>
</evidence>
<evidence type="ECO:0000256" key="1">
    <source>
        <dbReference type="ARBA" id="ARBA00004533"/>
    </source>
</evidence>
<evidence type="ECO:0000256" key="13">
    <source>
        <dbReference type="ARBA" id="ARBA00022982"/>
    </source>
</evidence>
<dbReference type="InterPro" id="IPR036909">
    <property type="entry name" value="Cyt_c-like_dom_sf"/>
</dbReference>
<dbReference type="PIRSF" id="PIRSF000006">
    <property type="entry name" value="Cbb3-Cox_fixP"/>
    <property type="match status" value="1"/>
</dbReference>
<keyword evidence="24" id="KW-1185">Reference proteome</keyword>
<evidence type="ECO:0000256" key="14">
    <source>
        <dbReference type="ARBA" id="ARBA00022989"/>
    </source>
</evidence>
<dbReference type="Gene3D" id="6.10.280.130">
    <property type="match status" value="1"/>
</dbReference>
<feature type="compositionally biased region" description="Basic and acidic residues" evidence="20">
    <location>
        <begin position="1"/>
        <end position="11"/>
    </location>
</feature>
<evidence type="ECO:0000256" key="6">
    <source>
        <dbReference type="ARBA" id="ARBA00022519"/>
    </source>
</evidence>
<dbReference type="Gene3D" id="1.10.760.10">
    <property type="entry name" value="Cytochrome c-like domain"/>
    <property type="match status" value="2"/>
</dbReference>
<dbReference type="InterPro" id="IPR009056">
    <property type="entry name" value="Cyt_c-like_dom"/>
</dbReference>
<evidence type="ECO:0000256" key="17">
    <source>
        <dbReference type="ARBA" id="ARBA00023065"/>
    </source>
</evidence>
<dbReference type="PANTHER" id="PTHR33751:SF1">
    <property type="entry name" value="CBB3-TYPE CYTOCHROME C OXIDASE SUBUNIT FIXP"/>
    <property type="match status" value="1"/>
</dbReference>
<keyword evidence="13 19" id="KW-0249">Electron transport</keyword>
<keyword evidence="4 19" id="KW-0813">Transport</keyword>
<keyword evidence="9 21" id="KW-0812">Transmembrane</keyword>
<organism evidence="23 24">
    <name type="scientific">Sulfitobacter sediminis</name>
    <dbReference type="NCBI Taxonomy" id="3234186"/>
    <lineage>
        <taxon>Bacteria</taxon>
        <taxon>Pseudomonadati</taxon>
        <taxon>Pseudomonadota</taxon>
        <taxon>Alphaproteobacteria</taxon>
        <taxon>Rhodobacterales</taxon>
        <taxon>Roseobacteraceae</taxon>
        <taxon>Sulfitobacter</taxon>
    </lineage>
</organism>
<evidence type="ECO:0000256" key="10">
    <source>
        <dbReference type="ARBA" id="ARBA00022723"/>
    </source>
</evidence>
<dbReference type="RefSeq" id="WP_367879010.1">
    <property type="nucleotide sequence ID" value="NZ_JBFNXX010000014.1"/>
</dbReference>
<dbReference type="Proteomes" id="UP001556098">
    <property type="component" value="Unassembled WGS sequence"/>
</dbReference>
<dbReference type="PANTHER" id="PTHR33751">
    <property type="entry name" value="CBB3-TYPE CYTOCHROME C OXIDASE SUBUNIT FIXP"/>
    <property type="match status" value="1"/>
</dbReference>
<dbReference type="EMBL" id="JBFNXX010000014">
    <property type="protein sequence ID" value="MEW9921310.1"/>
    <property type="molecule type" value="Genomic_DNA"/>
</dbReference>
<dbReference type="Pfam" id="PF14715">
    <property type="entry name" value="FixP_N"/>
    <property type="match status" value="1"/>
</dbReference>
<dbReference type="InterPro" id="IPR004678">
    <property type="entry name" value="Cyt_c_oxidase_cbb3_su3"/>
</dbReference>
<keyword evidence="18 19" id="KW-0472">Membrane</keyword>
<keyword evidence="8 19" id="KW-0679">Respiratory chain</keyword>
<evidence type="ECO:0000256" key="19">
    <source>
        <dbReference type="PIRNR" id="PIRNR000006"/>
    </source>
</evidence>
<name>A0ABV3RQN5_9RHOB</name>
<comment type="function">
    <text evidence="19">C-type cytochrome. Part of the cbb3-type cytochrome c oxidase complex.</text>
</comment>
<keyword evidence="10 19" id="KW-0479">Metal-binding</keyword>
<evidence type="ECO:0000259" key="22">
    <source>
        <dbReference type="PROSITE" id="PS51007"/>
    </source>
</evidence>
<dbReference type="InterPro" id="IPR032858">
    <property type="entry name" value="CcoP_N"/>
</dbReference>
<evidence type="ECO:0000256" key="3">
    <source>
        <dbReference type="ARBA" id="ARBA00006113"/>
    </source>
</evidence>
<evidence type="ECO:0000256" key="9">
    <source>
        <dbReference type="ARBA" id="ARBA00022692"/>
    </source>
</evidence>
<evidence type="ECO:0000256" key="12">
    <source>
        <dbReference type="ARBA" id="ARBA00022781"/>
    </source>
</evidence>
<feature type="domain" description="Cytochrome c" evidence="22">
    <location>
        <begin position="208"/>
        <end position="290"/>
    </location>
</feature>
<evidence type="ECO:0000256" key="16">
    <source>
        <dbReference type="ARBA" id="ARBA00023004"/>
    </source>
</evidence>
<keyword evidence="6 19" id="KW-0997">Cell inner membrane</keyword>
<keyword evidence="11" id="KW-0677">Repeat</keyword>
<dbReference type="SUPFAM" id="SSF46626">
    <property type="entry name" value="Cytochrome c"/>
    <property type="match status" value="2"/>
</dbReference>
<evidence type="ECO:0000256" key="8">
    <source>
        <dbReference type="ARBA" id="ARBA00022660"/>
    </source>
</evidence>
<accession>A0ABV3RQN5</accession>
<keyword evidence="16 19" id="KW-0408">Iron</keyword>
<dbReference type="InterPro" id="IPR050597">
    <property type="entry name" value="Cytochrome_c_Oxidase_Subunit"/>
</dbReference>
<evidence type="ECO:0000256" key="18">
    <source>
        <dbReference type="ARBA" id="ARBA00023136"/>
    </source>
</evidence>
<evidence type="ECO:0000256" key="20">
    <source>
        <dbReference type="SAM" id="MobiDB-lite"/>
    </source>
</evidence>
<dbReference type="NCBIfam" id="TIGR00782">
    <property type="entry name" value="ccoP"/>
    <property type="match status" value="1"/>
</dbReference>
<dbReference type="Pfam" id="PF13442">
    <property type="entry name" value="Cytochrome_CBB3"/>
    <property type="match status" value="2"/>
</dbReference>
<evidence type="ECO:0000256" key="4">
    <source>
        <dbReference type="ARBA" id="ARBA00022448"/>
    </source>
</evidence>
<evidence type="ECO:0000313" key="24">
    <source>
        <dbReference type="Proteomes" id="UP001556098"/>
    </source>
</evidence>
<dbReference type="PROSITE" id="PS51007">
    <property type="entry name" value="CYTC"/>
    <property type="match status" value="2"/>
</dbReference>
<evidence type="ECO:0000256" key="15">
    <source>
        <dbReference type="ARBA" id="ARBA00023002"/>
    </source>
</evidence>
<keyword evidence="5 19" id="KW-1003">Cell membrane</keyword>
<keyword evidence="14 21" id="KW-1133">Transmembrane helix</keyword>
<comment type="cofactor">
    <cofactor evidence="19">
        <name>heme c</name>
        <dbReference type="ChEBI" id="CHEBI:61717"/>
    </cofactor>
    <text evidence="19">Binds 2 heme C groups per subunit.</text>
</comment>
<comment type="similarity">
    <text evidence="3 19">Belongs to the CcoP / FixP family.</text>
</comment>
<evidence type="ECO:0000256" key="7">
    <source>
        <dbReference type="ARBA" id="ARBA00022617"/>
    </source>
</evidence>
<protein>
    <recommendedName>
        <fullName evidence="19">Cbb3-type cytochrome c oxidase subunit</fullName>
    </recommendedName>
</protein>
<feature type="domain" description="Cytochrome c" evidence="22">
    <location>
        <begin position="113"/>
        <end position="201"/>
    </location>
</feature>
<feature type="region of interest" description="Disordered" evidence="20">
    <location>
        <begin position="1"/>
        <end position="24"/>
    </location>
</feature>
<reference evidence="23 24" key="1">
    <citation type="submission" date="2024-07" db="EMBL/GenBank/DDBJ databases">
        <title>Marimonas sp.nov., isolated from tidal-flat sediment.</title>
        <authorList>
            <person name="Jayan J.N."/>
            <person name="Lee S.S."/>
        </authorList>
    </citation>
    <scope>NUCLEOTIDE SEQUENCE [LARGE SCALE GENOMIC DNA]</scope>
    <source>
        <strain evidence="23 24">MJW-29</strain>
    </source>
</reference>
<feature type="transmembrane region" description="Helical" evidence="21">
    <location>
        <begin position="36"/>
        <end position="58"/>
    </location>
</feature>
<dbReference type="InterPro" id="IPR038414">
    <property type="entry name" value="CcoP_N_sf"/>
</dbReference>
<keyword evidence="12 19" id="KW-0375">Hydrogen ion transport</keyword>
<gene>
    <name evidence="23" type="primary">ccoP</name>
    <name evidence="23" type="ORF">AB2B41_16995</name>
</gene>
<keyword evidence="15 19" id="KW-0560">Oxidoreductase</keyword>
<comment type="pathway">
    <text evidence="2 19">Energy metabolism; oxidative phosphorylation.</text>
</comment>
<keyword evidence="7 19" id="KW-0349">Heme</keyword>
<sequence>MSDPNKNKPVDDVTGTETTGHTWDGIEELNSPLPRWWLWTFYATVIWGIAYTIAYPAWPMVSGATAGLLGYSTRGEVARDIDAFREASAARDSQLAEADLVTLASTNEDLYRYAVSSGAAVFRNNCSQCHGSGAAGAKGYPNLLDDDWLWGGTHEAIAYTVRHGIRNDEDDDARYSEMPAYGEILSEEEIAALVEHVRSLSGMEHDEALAASAVENFTDNCTACHGDNGMGNVDLGAPNLTDAIWLYGGDREALTETITNARFGVMPPWGPPRLTEAQVQAVATYVHQLGGGQTDAGN</sequence>
<evidence type="ECO:0000256" key="11">
    <source>
        <dbReference type="ARBA" id="ARBA00022737"/>
    </source>
</evidence>
<evidence type="ECO:0000256" key="2">
    <source>
        <dbReference type="ARBA" id="ARBA00004673"/>
    </source>
</evidence>
<comment type="subunit">
    <text evidence="19">Component of the cbb3-type cytochrome c oxidase.</text>
</comment>
<keyword evidence="17 19" id="KW-0406">Ion transport</keyword>
<comment type="caution">
    <text evidence="23">The sequence shown here is derived from an EMBL/GenBank/DDBJ whole genome shotgun (WGS) entry which is preliminary data.</text>
</comment>
<evidence type="ECO:0000256" key="21">
    <source>
        <dbReference type="SAM" id="Phobius"/>
    </source>
</evidence>